<dbReference type="Pfam" id="PF01040">
    <property type="entry name" value="UbiA"/>
    <property type="match status" value="1"/>
</dbReference>
<name>A0AAV1IMT9_9CHLO</name>
<dbReference type="PANTHER" id="PTHR13929:SF0">
    <property type="entry name" value="UBIA PRENYLTRANSFERASE DOMAIN-CONTAINING PROTEIN 1"/>
    <property type="match status" value="1"/>
</dbReference>
<dbReference type="AlphaFoldDB" id="A0AAV1IMT9"/>
<protein>
    <recommendedName>
        <fullName evidence="9">1,4-dihydroxy-2-naphthoate octaprenyltransferase</fullName>
    </recommendedName>
</protein>
<dbReference type="EMBL" id="CAUYUE010000016">
    <property type="protein sequence ID" value="CAK0787294.1"/>
    <property type="molecule type" value="Genomic_DNA"/>
</dbReference>
<organism evidence="7 8">
    <name type="scientific">Coccomyxa viridis</name>
    <dbReference type="NCBI Taxonomy" id="1274662"/>
    <lineage>
        <taxon>Eukaryota</taxon>
        <taxon>Viridiplantae</taxon>
        <taxon>Chlorophyta</taxon>
        <taxon>core chlorophytes</taxon>
        <taxon>Trebouxiophyceae</taxon>
        <taxon>Trebouxiophyceae incertae sedis</taxon>
        <taxon>Coccomyxaceae</taxon>
        <taxon>Coccomyxa</taxon>
    </lineage>
</organism>
<dbReference type="HAMAP" id="MF_01938">
    <property type="entry name" value="MenA_2"/>
    <property type="match status" value="1"/>
</dbReference>
<evidence type="ECO:0000256" key="2">
    <source>
        <dbReference type="ARBA" id="ARBA00022679"/>
    </source>
</evidence>
<keyword evidence="5 6" id="KW-0472">Membrane</keyword>
<dbReference type="CDD" id="cd13962">
    <property type="entry name" value="PT_UbiA_UBIAD1"/>
    <property type="match status" value="1"/>
</dbReference>
<accession>A0AAV1IMT9</accession>
<sequence>MLWVAAIKVPMYSVGVVPIVVSAAAAYYSTGVFVASRFWMLIAGATMIIAWLNLSNDAFDAETGVDKSKAESVVNLTGNQKVVLAVANGFLVAGGLLLHSVTKAAGDAHIGLALALAVCMGYLYQGPPFRLSYKGLGEPLCFLAYGPLATSAFFVAQAGSARLLEYASLGPELALSALLVGLTTTSILFCSHFHQIEGDTAAGKMSPLVRLGTQRGYEVLRAAVIFLYMAIDAAAALQWLPLSCCLTQLLSVPAAMAMLDFAKQNHAIPEVIRPLKKYALKWHMAVAAGLALGFAIGRAPASAIPRILQG</sequence>
<evidence type="ECO:0000256" key="1">
    <source>
        <dbReference type="ARBA" id="ARBA00004141"/>
    </source>
</evidence>
<feature type="transmembrane region" description="Helical" evidence="6">
    <location>
        <begin position="136"/>
        <end position="155"/>
    </location>
</feature>
<dbReference type="GO" id="GO:0016020">
    <property type="term" value="C:membrane"/>
    <property type="evidence" value="ECO:0007669"/>
    <property type="project" value="UniProtKB-SubCell"/>
</dbReference>
<evidence type="ECO:0000313" key="7">
    <source>
        <dbReference type="EMBL" id="CAK0787294.1"/>
    </source>
</evidence>
<feature type="transmembrane region" description="Helical" evidence="6">
    <location>
        <begin position="108"/>
        <end position="124"/>
    </location>
</feature>
<keyword evidence="4 6" id="KW-1133">Transmembrane helix</keyword>
<feature type="transmembrane region" description="Helical" evidence="6">
    <location>
        <begin position="82"/>
        <end position="102"/>
    </location>
</feature>
<evidence type="ECO:0000256" key="6">
    <source>
        <dbReference type="SAM" id="Phobius"/>
    </source>
</evidence>
<feature type="transmembrane region" description="Helical" evidence="6">
    <location>
        <begin position="175"/>
        <end position="194"/>
    </location>
</feature>
<dbReference type="GO" id="GO:0004659">
    <property type="term" value="F:prenyltransferase activity"/>
    <property type="evidence" value="ECO:0007669"/>
    <property type="project" value="InterPro"/>
</dbReference>
<dbReference type="PANTHER" id="PTHR13929">
    <property type="entry name" value="1,4-DIHYDROXY-2-NAPHTHOATE OCTAPRENYLTRANSFERASE"/>
    <property type="match status" value="1"/>
</dbReference>
<evidence type="ECO:0000256" key="5">
    <source>
        <dbReference type="ARBA" id="ARBA00023136"/>
    </source>
</evidence>
<dbReference type="Proteomes" id="UP001314263">
    <property type="component" value="Unassembled WGS sequence"/>
</dbReference>
<keyword evidence="3 6" id="KW-0812">Transmembrane</keyword>
<feature type="transmembrane region" description="Helical" evidence="6">
    <location>
        <begin position="36"/>
        <end position="54"/>
    </location>
</feature>
<feature type="transmembrane region" description="Helical" evidence="6">
    <location>
        <begin position="12"/>
        <end position="30"/>
    </location>
</feature>
<evidence type="ECO:0008006" key="9">
    <source>
        <dbReference type="Google" id="ProtNLM"/>
    </source>
</evidence>
<comment type="subcellular location">
    <subcellularLocation>
        <location evidence="1">Membrane</location>
        <topology evidence="1">Multi-pass membrane protein</topology>
    </subcellularLocation>
</comment>
<evidence type="ECO:0000256" key="3">
    <source>
        <dbReference type="ARBA" id="ARBA00022692"/>
    </source>
</evidence>
<keyword evidence="2" id="KW-0808">Transferase</keyword>
<dbReference type="NCBIfam" id="TIGR02235">
    <property type="entry name" value="menA_cyano-plnt"/>
    <property type="match status" value="1"/>
</dbReference>
<gene>
    <name evidence="7" type="ORF">CVIRNUC_010512</name>
</gene>
<dbReference type="GO" id="GO:0042372">
    <property type="term" value="P:phylloquinone biosynthetic process"/>
    <property type="evidence" value="ECO:0007669"/>
    <property type="project" value="InterPro"/>
</dbReference>
<keyword evidence="8" id="KW-1185">Reference proteome</keyword>
<dbReference type="InterPro" id="IPR026046">
    <property type="entry name" value="UBIAD1"/>
</dbReference>
<dbReference type="PIRSF" id="PIRSF005355">
    <property type="entry name" value="UBIAD1"/>
    <property type="match status" value="1"/>
</dbReference>
<feature type="transmembrane region" description="Helical" evidence="6">
    <location>
        <begin position="280"/>
        <end position="301"/>
    </location>
</feature>
<comment type="caution">
    <text evidence="7">The sequence shown here is derived from an EMBL/GenBank/DDBJ whole genome shotgun (WGS) entry which is preliminary data.</text>
</comment>
<proteinExistence type="inferred from homology"/>
<reference evidence="7 8" key="1">
    <citation type="submission" date="2023-10" db="EMBL/GenBank/DDBJ databases">
        <authorList>
            <person name="Maclean D."/>
            <person name="Macfadyen A."/>
        </authorList>
    </citation>
    <scope>NUCLEOTIDE SEQUENCE [LARGE SCALE GENOMIC DNA]</scope>
</reference>
<dbReference type="InterPro" id="IPR000537">
    <property type="entry name" value="UbiA_prenyltransferase"/>
</dbReference>
<dbReference type="InterPro" id="IPR011937">
    <property type="entry name" value="DHNA_phytyltransferase_MenA"/>
</dbReference>
<dbReference type="GO" id="GO:0009234">
    <property type="term" value="P:menaquinone biosynthetic process"/>
    <property type="evidence" value="ECO:0007669"/>
    <property type="project" value="TreeGrafter"/>
</dbReference>
<evidence type="ECO:0000313" key="8">
    <source>
        <dbReference type="Proteomes" id="UP001314263"/>
    </source>
</evidence>
<evidence type="ECO:0000256" key="4">
    <source>
        <dbReference type="ARBA" id="ARBA00022989"/>
    </source>
</evidence>
<feature type="transmembrane region" description="Helical" evidence="6">
    <location>
        <begin position="215"/>
        <end position="231"/>
    </location>
</feature>